<reference evidence="5" key="2">
    <citation type="submission" date="2021-01" db="EMBL/GenBank/DDBJ databases">
        <authorList>
            <person name="Schikora-Tamarit M.A."/>
        </authorList>
    </citation>
    <scope>NUCLEOTIDE SEQUENCE</scope>
    <source>
        <strain evidence="5">CBS2887</strain>
    </source>
</reference>
<dbReference type="GO" id="GO:0000935">
    <property type="term" value="C:division septum"/>
    <property type="evidence" value="ECO:0007669"/>
    <property type="project" value="TreeGrafter"/>
</dbReference>
<dbReference type="PANTHER" id="PTHR23065">
    <property type="entry name" value="PROLINE-SERINE-THREONINE PHOSPHATASE INTERACTING PROTEIN 1"/>
    <property type="match status" value="1"/>
</dbReference>
<keyword evidence="6" id="KW-1185">Reference proteome</keyword>
<accession>A0A9P8Q0I2</accession>
<dbReference type="SUPFAM" id="SSF103657">
    <property type="entry name" value="BAR/IMD domain-like"/>
    <property type="match status" value="2"/>
</dbReference>
<feature type="region of interest" description="Disordered" evidence="2">
    <location>
        <begin position="184"/>
        <end position="228"/>
    </location>
</feature>
<dbReference type="InterPro" id="IPR027267">
    <property type="entry name" value="AH/BAR_dom_sf"/>
</dbReference>
<feature type="region of interest" description="Disordered" evidence="2">
    <location>
        <begin position="1"/>
        <end position="21"/>
    </location>
</feature>
<feature type="compositionally biased region" description="Acidic residues" evidence="2">
    <location>
        <begin position="184"/>
        <end position="213"/>
    </location>
</feature>
<dbReference type="Pfam" id="PF00611">
    <property type="entry name" value="FCH"/>
    <property type="match status" value="1"/>
</dbReference>
<dbReference type="AlphaFoldDB" id="A0A9P8Q0I2"/>
<dbReference type="Proteomes" id="UP000774326">
    <property type="component" value="Unassembled WGS sequence"/>
</dbReference>
<feature type="compositionally biased region" description="Basic and acidic residues" evidence="2">
    <location>
        <begin position="214"/>
        <end position="225"/>
    </location>
</feature>
<organism evidence="5 6">
    <name type="scientific">Wickerhamomyces pijperi</name>
    <name type="common">Yeast</name>
    <name type="synonym">Pichia pijperi</name>
    <dbReference type="NCBI Taxonomy" id="599730"/>
    <lineage>
        <taxon>Eukaryota</taxon>
        <taxon>Fungi</taxon>
        <taxon>Dikarya</taxon>
        <taxon>Ascomycota</taxon>
        <taxon>Saccharomycotina</taxon>
        <taxon>Saccharomycetes</taxon>
        <taxon>Phaffomycetales</taxon>
        <taxon>Wickerhamomycetaceae</taxon>
        <taxon>Wickerhamomyces</taxon>
    </lineage>
</organism>
<gene>
    <name evidence="5" type="ORF">WICPIJ_008050</name>
</gene>
<dbReference type="GO" id="GO:0007264">
    <property type="term" value="P:small GTPase-mediated signal transduction"/>
    <property type="evidence" value="ECO:0007669"/>
    <property type="project" value="TreeGrafter"/>
</dbReference>
<dbReference type="InterPro" id="IPR031160">
    <property type="entry name" value="F_BAR_dom"/>
</dbReference>
<evidence type="ECO:0000313" key="5">
    <source>
        <dbReference type="EMBL" id="KAH3680965.1"/>
    </source>
</evidence>
<dbReference type="GO" id="GO:0005096">
    <property type="term" value="F:GTPase activator activity"/>
    <property type="evidence" value="ECO:0007669"/>
    <property type="project" value="TreeGrafter"/>
</dbReference>
<feature type="compositionally biased region" description="Polar residues" evidence="2">
    <location>
        <begin position="732"/>
        <end position="754"/>
    </location>
</feature>
<evidence type="ECO:0008006" key="7">
    <source>
        <dbReference type="Google" id="ProtNLM"/>
    </source>
</evidence>
<feature type="region of interest" description="Disordered" evidence="2">
    <location>
        <begin position="722"/>
        <end position="754"/>
    </location>
</feature>
<evidence type="ECO:0000313" key="6">
    <source>
        <dbReference type="Proteomes" id="UP000774326"/>
    </source>
</evidence>
<dbReference type="PANTHER" id="PTHR23065:SF17">
    <property type="entry name" value="RHO-GTPASE-ACTIVATING PROTEIN RGD2"/>
    <property type="match status" value="1"/>
</dbReference>
<comment type="caution">
    <text evidence="5">The sequence shown here is derived from an EMBL/GenBank/DDBJ whole genome shotgun (WGS) entry which is preliminary data.</text>
</comment>
<protein>
    <recommendedName>
        <fullName evidence="7">Rho-GAP domain-containing protein</fullName>
    </recommendedName>
</protein>
<sequence>MSTTNQSPSQHTSTNQPSFATDFWNNTSPAIGLSPLYSKLHQGTLECDELLTVIKAKAAYEQEYGRKVYNMKHDHKPQMTGFGYDEAEDQMESSSLKNAFMGILGQISNEGQTHLRLSEDLTNSIVKPFDAWCKGHKTRVEDSRKLVLAKVKEWEKEKGKVEVLKGKYFDKWREFEEMKVGMTEEEIEQELSEEQEQEQADSESATDQDQDQQQEDKAESQKDIKLGPIDHTPQLLRETLQRMIQEIAQSDIKVTLLGTYKHTITGLQISTWVQENLNLSLSQCEEFGQSLLDNGLIRKINTSFRDGLSGSEFIGARGFICQWKSEAYVKAEIPDPFLIEAQELKLKQMAELKTTDNAMRLKMNQLVDGFKSTYLEERTLLKLSKDIKKLDSQYIDAVLQLDSLQCQLHELITENLQSLETYEKDRINAMKRVMLDYATIIRSSLNQLEESTAVILTYRESVNVLADLQLLISSYGSGQFKPSVVLYDNYHKLGKPRLQLFGSELVSVADLESSRNEGKGVPVIITSILQYLDEEVYPSLKDDKARVGVWLDSASLREQYQLRNAIQSKLRQETDLSTHSIIVSELKKAKPLTIASLLKLYLSSLPTSLIPQSQYSLLHSLYYQHTANTEQRHLGISSILRNSLPKQHYLTLRVLLRHFFRISGIIKDADKELYERFIKGLSLELGKVVMEREETGAGDSGSLAFKEKFMKELLTVKELTSGGGNASKALATDQSRSSSNVKAADSATDSKSLN</sequence>
<dbReference type="GO" id="GO:0005886">
    <property type="term" value="C:plasma membrane"/>
    <property type="evidence" value="ECO:0007669"/>
    <property type="project" value="TreeGrafter"/>
</dbReference>
<dbReference type="Gene3D" id="1.10.555.10">
    <property type="entry name" value="Rho GTPase activation protein"/>
    <property type="match status" value="1"/>
</dbReference>
<evidence type="ECO:0000256" key="1">
    <source>
        <dbReference type="PROSITE-ProRule" id="PRU01077"/>
    </source>
</evidence>
<dbReference type="GO" id="GO:0005737">
    <property type="term" value="C:cytoplasm"/>
    <property type="evidence" value="ECO:0007669"/>
    <property type="project" value="TreeGrafter"/>
</dbReference>
<evidence type="ECO:0000259" key="4">
    <source>
        <dbReference type="PROSITE" id="PS51741"/>
    </source>
</evidence>
<proteinExistence type="predicted"/>
<dbReference type="PROSITE" id="PS51741">
    <property type="entry name" value="F_BAR"/>
    <property type="match status" value="1"/>
</dbReference>
<reference evidence="5" key="1">
    <citation type="journal article" date="2021" name="Open Biol.">
        <title>Shared evolutionary footprints suggest mitochondrial oxidative damage underlies multiple complex I losses in fungi.</title>
        <authorList>
            <person name="Schikora-Tamarit M.A."/>
            <person name="Marcet-Houben M."/>
            <person name="Nosek J."/>
            <person name="Gabaldon T."/>
        </authorList>
    </citation>
    <scope>NUCLEOTIDE SEQUENCE</scope>
    <source>
        <strain evidence="5">CBS2887</strain>
    </source>
</reference>
<dbReference type="InterPro" id="IPR008936">
    <property type="entry name" value="Rho_GTPase_activation_prot"/>
</dbReference>
<dbReference type="InterPro" id="IPR001060">
    <property type="entry name" value="FCH_dom"/>
</dbReference>
<dbReference type="SMART" id="SM00055">
    <property type="entry name" value="FCH"/>
    <property type="match status" value="1"/>
</dbReference>
<feature type="domain" description="F-BAR" evidence="4">
    <location>
        <begin position="17"/>
        <end position="467"/>
    </location>
</feature>
<name>A0A9P8Q0I2_WICPI</name>
<dbReference type="Pfam" id="PF00620">
    <property type="entry name" value="RhoGAP"/>
    <property type="match status" value="1"/>
</dbReference>
<dbReference type="SMART" id="SM00324">
    <property type="entry name" value="RhoGAP"/>
    <property type="match status" value="1"/>
</dbReference>
<dbReference type="PROSITE" id="PS50238">
    <property type="entry name" value="RHOGAP"/>
    <property type="match status" value="1"/>
</dbReference>
<evidence type="ECO:0000259" key="3">
    <source>
        <dbReference type="PROSITE" id="PS50238"/>
    </source>
</evidence>
<feature type="domain" description="Rho-GAP" evidence="3">
    <location>
        <begin position="509"/>
        <end position="721"/>
    </location>
</feature>
<keyword evidence="1" id="KW-0175">Coiled coil</keyword>
<dbReference type="InterPro" id="IPR036390">
    <property type="entry name" value="WH_DNA-bd_sf"/>
</dbReference>
<dbReference type="GO" id="GO:0007010">
    <property type="term" value="P:cytoskeleton organization"/>
    <property type="evidence" value="ECO:0007669"/>
    <property type="project" value="TreeGrafter"/>
</dbReference>
<dbReference type="OrthoDB" id="2155291at2759"/>
<evidence type="ECO:0000256" key="2">
    <source>
        <dbReference type="SAM" id="MobiDB-lite"/>
    </source>
</evidence>
<dbReference type="EMBL" id="JAEUBG010004644">
    <property type="protein sequence ID" value="KAH3680965.1"/>
    <property type="molecule type" value="Genomic_DNA"/>
</dbReference>
<dbReference type="SUPFAM" id="SSF48350">
    <property type="entry name" value="GTPase activation domain, GAP"/>
    <property type="match status" value="1"/>
</dbReference>
<dbReference type="InterPro" id="IPR000198">
    <property type="entry name" value="RhoGAP_dom"/>
</dbReference>
<dbReference type="SUPFAM" id="SSF46785">
    <property type="entry name" value="Winged helix' DNA-binding domain"/>
    <property type="match status" value="1"/>
</dbReference>
<dbReference type="Gene3D" id="1.20.1270.60">
    <property type="entry name" value="Arfaptin homology (AH) domain/BAR domain"/>
    <property type="match status" value="2"/>
</dbReference>